<evidence type="ECO:0008006" key="3">
    <source>
        <dbReference type="Google" id="ProtNLM"/>
    </source>
</evidence>
<dbReference type="PROSITE" id="PS51257">
    <property type="entry name" value="PROKAR_LIPOPROTEIN"/>
    <property type="match status" value="1"/>
</dbReference>
<name>A0A7R9EZ17_9NEOP</name>
<protein>
    <recommendedName>
        <fullName evidence="3">Secreted protein</fullName>
    </recommendedName>
</protein>
<organism evidence="2">
    <name type="scientific">Timema bartmani</name>
    <dbReference type="NCBI Taxonomy" id="61472"/>
    <lineage>
        <taxon>Eukaryota</taxon>
        <taxon>Metazoa</taxon>
        <taxon>Ecdysozoa</taxon>
        <taxon>Arthropoda</taxon>
        <taxon>Hexapoda</taxon>
        <taxon>Insecta</taxon>
        <taxon>Pterygota</taxon>
        <taxon>Neoptera</taxon>
        <taxon>Polyneoptera</taxon>
        <taxon>Phasmatodea</taxon>
        <taxon>Timematodea</taxon>
        <taxon>Timematoidea</taxon>
        <taxon>Timematidae</taxon>
        <taxon>Timema</taxon>
    </lineage>
</organism>
<feature type="chain" id="PRO_5031462971" description="Secreted protein" evidence="1">
    <location>
        <begin position="18"/>
        <end position="134"/>
    </location>
</feature>
<dbReference type="AlphaFoldDB" id="A0A7R9EZ17"/>
<proteinExistence type="predicted"/>
<keyword evidence="1" id="KW-0732">Signal</keyword>
<dbReference type="EMBL" id="OD565851">
    <property type="protein sequence ID" value="CAD7442767.1"/>
    <property type="molecule type" value="Genomic_DNA"/>
</dbReference>
<gene>
    <name evidence="2" type="ORF">TBIB3V08_LOCUS5192</name>
</gene>
<reference evidence="2" key="1">
    <citation type="submission" date="2020-11" db="EMBL/GenBank/DDBJ databases">
        <authorList>
            <person name="Tran Van P."/>
        </authorList>
    </citation>
    <scope>NUCLEOTIDE SEQUENCE</scope>
</reference>
<feature type="signal peptide" evidence="1">
    <location>
        <begin position="1"/>
        <end position="17"/>
    </location>
</feature>
<evidence type="ECO:0000313" key="2">
    <source>
        <dbReference type="EMBL" id="CAD7442767.1"/>
    </source>
</evidence>
<accession>A0A7R9EZ17</accession>
<sequence length="134" mass="14939">MMLKALFLTALLASCSASYLRGDDSSASAAAAASAASNGGLGWGNLGEFNCTLTQVWRRGFSSTLIVYPDQPNRGNLKRGGNNGKQRCFNKRSLLRWKQCDNHSHSFNKRSLLRLKQCDNHSHSFECSLLRWKR</sequence>
<evidence type="ECO:0000256" key="1">
    <source>
        <dbReference type="SAM" id="SignalP"/>
    </source>
</evidence>